<proteinExistence type="predicted"/>
<organism evidence="2">
    <name type="scientific">Anopheles darlingi</name>
    <name type="common">Mosquito</name>
    <dbReference type="NCBI Taxonomy" id="43151"/>
    <lineage>
        <taxon>Eukaryota</taxon>
        <taxon>Metazoa</taxon>
        <taxon>Ecdysozoa</taxon>
        <taxon>Arthropoda</taxon>
        <taxon>Hexapoda</taxon>
        <taxon>Insecta</taxon>
        <taxon>Pterygota</taxon>
        <taxon>Neoptera</taxon>
        <taxon>Endopterygota</taxon>
        <taxon>Diptera</taxon>
        <taxon>Nematocera</taxon>
        <taxon>Culicoidea</taxon>
        <taxon>Culicidae</taxon>
        <taxon>Anophelinae</taxon>
        <taxon>Anopheles</taxon>
    </lineage>
</organism>
<protein>
    <submittedName>
        <fullName evidence="2">Putative secreted protein</fullName>
    </submittedName>
</protein>
<sequence length="121" mass="13173">MFTFTVFTAIVMPSMTFCMKLYEPCGAAKLDRPAVGVPLRAISHVSIVMFTSSSVNTIGVLFSLVQDIRNDTWLHQADVSRSQAGSSSSSVSTFSSSCRFDSSPSPRNALRFTLSGDKFFV</sequence>
<accession>A0A2M4D583</accession>
<dbReference type="AlphaFoldDB" id="A0A2M4D583"/>
<dbReference type="EMBL" id="GGFL01008566">
    <property type="protein sequence ID" value="MBW72744.1"/>
    <property type="molecule type" value="Transcribed_RNA"/>
</dbReference>
<evidence type="ECO:0000256" key="1">
    <source>
        <dbReference type="SAM" id="MobiDB-lite"/>
    </source>
</evidence>
<name>A0A2M4D583_ANODA</name>
<feature type="compositionally biased region" description="Low complexity" evidence="1">
    <location>
        <begin position="80"/>
        <end position="105"/>
    </location>
</feature>
<reference evidence="2" key="1">
    <citation type="submission" date="2018-01" db="EMBL/GenBank/DDBJ databases">
        <title>An insight into the sialome of Amazonian anophelines.</title>
        <authorList>
            <person name="Ribeiro J.M."/>
            <person name="Scarpassa V."/>
            <person name="Calvo E."/>
        </authorList>
    </citation>
    <scope>NUCLEOTIDE SEQUENCE</scope>
</reference>
<feature type="region of interest" description="Disordered" evidence="1">
    <location>
        <begin position="79"/>
        <end position="105"/>
    </location>
</feature>
<evidence type="ECO:0000313" key="2">
    <source>
        <dbReference type="EMBL" id="MBW72744.1"/>
    </source>
</evidence>